<evidence type="ECO:0000256" key="6">
    <source>
        <dbReference type="ARBA" id="ARBA00022833"/>
    </source>
</evidence>
<accession>A0AAV2NXW4</accession>
<keyword evidence="15" id="KW-1185">Reference proteome</keyword>
<dbReference type="AlphaFoldDB" id="A0AAV2NXW4"/>
<evidence type="ECO:0000256" key="1">
    <source>
        <dbReference type="ARBA" id="ARBA00004123"/>
    </source>
</evidence>
<evidence type="ECO:0000256" key="2">
    <source>
        <dbReference type="ARBA" id="ARBA00013184"/>
    </source>
</evidence>
<dbReference type="PROSITE" id="PS50134">
    <property type="entry name" value="ZF_TAZ"/>
    <property type="match status" value="1"/>
</dbReference>
<dbReference type="PANTHER" id="PTHR13808">
    <property type="entry name" value="CBP/P300-RELATED"/>
    <property type="match status" value="1"/>
</dbReference>
<dbReference type="InterPro" id="IPR000197">
    <property type="entry name" value="Znf_TAZ"/>
</dbReference>
<organism evidence="14 15">
    <name type="scientific">Lasius platythorax</name>
    <dbReference type="NCBI Taxonomy" id="488582"/>
    <lineage>
        <taxon>Eukaryota</taxon>
        <taxon>Metazoa</taxon>
        <taxon>Ecdysozoa</taxon>
        <taxon>Arthropoda</taxon>
        <taxon>Hexapoda</taxon>
        <taxon>Insecta</taxon>
        <taxon>Pterygota</taxon>
        <taxon>Neoptera</taxon>
        <taxon>Endopterygota</taxon>
        <taxon>Hymenoptera</taxon>
        <taxon>Apocrita</taxon>
        <taxon>Aculeata</taxon>
        <taxon>Formicoidea</taxon>
        <taxon>Formicidae</taxon>
        <taxon>Formicinae</taxon>
        <taxon>Lasius</taxon>
        <taxon>Lasius</taxon>
    </lineage>
</organism>
<dbReference type="SMART" id="SM00551">
    <property type="entry name" value="ZnF_TAZ"/>
    <property type="match status" value="1"/>
</dbReference>
<dbReference type="GO" id="GO:0045944">
    <property type="term" value="P:positive regulation of transcription by RNA polymerase II"/>
    <property type="evidence" value="ECO:0007669"/>
    <property type="project" value="TreeGrafter"/>
</dbReference>
<keyword evidence="7" id="KW-0156">Chromatin regulator</keyword>
<evidence type="ECO:0000256" key="7">
    <source>
        <dbReference type="ARBA" id="ARBA00022853"/>
    </source>
</evidence>
<evidence type="ECO:0000256" key="12">
    <source>
        <dbReference type="PROSITE-ProRule" id="PRU00203"/>
    </source>
</evidence>
<dbReference type="Pfam" id="PF02135">
    <property type="entry name" value="zf-TAZ"/>
    <property type="match status" value="1"/>
</dbReference>
<dbReference type="GO" id="GO:0005634">
    <property type="term" value="C:nucleus"/>
    <property type="evidence" value="ECO:0007669"/>
    <property type="project" value="UniProtKB-SubCell"/>
</dbReference>
<evidence type="ECO:0000256" key="5">
    <source>
        <dbReference type="ARBA" id="ARBA00022771"/>
    </source>
</evidence>
<evidence type="ECO:0000256" key="9">
    <source>
        <dbReference type="ARBA" id="ARBA00023163"/>
    </source>
</evidence>
<evidence type="ECO:0000259" key="13">
    <source>
        <dbReference type="PROSITE" id="PS50134"/>
    </source>
</evidence>
<dbReference type="PANTHER" id="PTHR13808:SF1">
    <property type="entry name" value="HISTONE ACETYLTRANSFERASE"/>
    <property type="match status" value="1"/>
</dbReference>
<comment type="catalytic activity">
    <reaction evidence="11">
        <text>L-lysyl-[protein] + acetyl-CoA = N(6)-acetyl-L-lysyl-[protein] + CoA + H(+)</text>
        <dbReference type="Rhea" id="RHEA:45948"/>
        <dbReference type="Rhea" id="RHEA-COMP:9752"/>
        <dbReference type="Rhea" id="RHEA-COMP:10731"/>
        <dbReference type="ChEBI" id="CHEBI:15378"/>
        <dbReference type="ChEBI" id="CHEBI:29969"/>
        <dbReference type="ChEBI" id="CHEBI:57287"/>
        <dbReference type="ChEBI" id="CHEBI:57288"/>
        <dbReference type="ChEBI" id="CHEBI:61930"/>
        <dbReference type="EC" id="2.3.1.48"/>
    </reaction>
</comment>
<dbReference type="EMBL" id="OZ034828">
    <property type="protein sequence ID" value="CAL1684528.1"/>
    <property type="molecule type" value="Genomic_DNA"/>
</dbReference>
<comment type="subcellular location">
    <subcellularLocation>
        <location evidence="1">Nucleus</location>
    </subcellularLocation>
</comment>
<keyword evidence="6 12" id="KW-0862">Zinc</keyword>
<proteinExistence type="predicted"/>
<dbReference type="EC" id="2.3.1.48" evidence="2"/>
<keyword evidence="5 12" id="KW-0863">Zinc-finger</keyword>
<feature type="domain" description="TAZ-type" evidence="13">
    <location>
        <begin position="11"/>
        <end position="98"/>
    </location>
</feature>
<dbReference type="SUPFAM" id="SSF57933">
    <property type="entry name" value="TAZ domain"/>
    <property type="match status" value="1"/>
</dbReference>
<dbReference type="InterPro" id="IPR035898">
    <property type="entry name" value="TAZ_dom_sf"/>
</dbReference>
<name>A0AAV2NXW4_9HYME</name>
<dbReference type="GO" id="GO:0000123">
    <property type="term" value="C:histone acetyltransferase complex"/>
    <property type="evidence" value="ECO:0007669"/>
    <property type="project" value="TreeGrafter"/>
</dbReference>
<dbReference type="GO" id="GO:0004402">
    <property type="term" value="F:histone acetyltransferase activity"/>
    <property type="evidence" value="ECO:0007669"/>
    <property type="project" value="InterPro"/>
</dbReference>
<evidence type="ECO:0000256" key="10">
    <source>
        <dbReference type="ARBA" id="ARBA00023242"/>
    </source>
</evidence>
<keyword evidence="8" id="KW-0805">Transcription regulation</keyword>
<dbReference type="GO" id="GO:0008270">
    <property type="term" value="F:zinc ion binding"/>
    <property type="evidence" value="ECO:0007669"/>
    <property type="project" value="UniProtKB-KW"/>
</dbReference>
<evidence type="ECO:0000313" key="14">
    <source>
        <dbReference type="EMBL" id="CAL1684528.1"/>
    </source>
</evidence>
<sequence length="159" mass="18493">MELLDPKSTPDPEKFRLIQQQLMLLVHARICQRRENQANSEMRQCTMPDCKTKKNLLNHMMSCKVLKNCTVPQCTYSRIIITHWKRCNQSDCQLCLPIKKANKNRTNFTQAPAIEPNNQPNPSLSEMIRSFDALGIQCPTTTSEQLLPIKQANKRPRRW</sequence>
<evidence type="ECO:0000256" key="4">
    <source>
        <dbReference type="ARBA" id="ARBA00022723"/>
    </source>
</evidence>
<evidence type="ECO:0000256" key="8">
    <source>
        <dbReference type="ARBA" id="ARBA00023015"/>
    </source>
</evidence>
<reference evidence="14" key="1">
    <citation type="submission" date="2024-04" db="EMBL/GenBank/DDBJ databases">
        <authorList>
            <consortium name="Molecular Ecology Group"/>
        </authorList>
    </citation>
    <scope>NUCLEOTIDE SEQUENCE</scope>
</reference>
<dbReference type="Gene3D" id="1.20.1020.10">
    <property type="entry name" value="TAZ domain"/>
    <property type="match status" value="1"/>
</dbReference>
<keyword evidence="4 12" id="KW-0479">Metal-binding</keyword>
<keyword evidence="3" id="KW-0808">Transferase</keyword>
<dbReference type="InterPro" id="IPR013178">
    <property type="entry name" value="Histone_AcTrfase_Rtt109/CBP"/>
</dbReference>
<dbReference type="GO" id="GO:0005667">
    <property type="term" value="C:transcription regulator complex"/>
    <property type="evidence" value="ECO:0007669"/>
    <property type="project" value="TreeGrafter"/>
</dbReference>
<dbReference type="GO" id="GO:0003713">
    <property type="term" value="F:transcription coactivator activity"/>
    <property type="evidence" value="ECO:0007669"/>
    <property type="project" value="TreeGrafter"/>
</dbReference>
<gene>
    <name evidence="14" type="ORF">LPLAT_LOCUS10132</name>
</gene>
<dbReference type="GO" id="GO:0031490">
    <property type="term" value="F:chromatin DNA binding"/>
    <property type="evidence" value="ECO:0007669"/>
    <property type="project" value="TreeGrafter"/>
</dbReference>
<feature type="zinc finger region" description="TAZ-type" evidence="12">
    <location>
        <begin position="11"/>
        <end position="98"/>
    </location>
</feature>
<evidence type="ECO:0000256" key="3">
    <source>
        <dbReference type="ARBA" id="ARBA00022679"/>
    </source>
</evidence>
<protein>
    <recommendedName>
        <fullName evidence="2">histone acetyltransferase</fullName>
        <ecNumber evidence="2">2.3.1.48</ecNumber>
    </recommendedName>
</protein>
<evidence type="ECO:0000313" key="15">
    <source>
        <dbReference type="Proteomes" id="UP001497644"/>
    </source>
</evidence>
<evidence type="ECO:0000256" key="11">
    <source>
        <dbReference type="ARBA" id="ARBA00048017"/>
    </source>
</evidence>
<keyword evidence="9" id="KW-0804">Transcription</keyword>
<keyword evidence="10" id="KW-0539">Nucleus</keyword>
<dbReference type="Proteomes" id="UP001497644">
    <property type="component" value="Chromosome 5"/>
</dbReference>